<gene>
    <name evidence="1" type="ORF">SAMN04488589_1910</name>
</gene>
<proteinExistence type="predicted"/>
<dbReference type="AlphaFoldDB" id="A0A7Z7FCZ7"/>
<organism evidence="1 2">
    <name type="scientific">Methanolobus vulcani</name>
    <dbReference type="NCBI Taxonomy" id="38026"/>
    <lineage>
        <taxon>Archaea</taxon>
        <taxon>Methanobacteriati</taxon>
        <taxon>Methanobacteriota</taxon>
        <taxon>Stenosarchaea group</taxon>
        <taxon>Methanomicrobia</taxon>
        <taxon>Methanosarcinales</taxon>
        <taxon>Methanosarcinaceae</taxon>
        <taxon>Methanolobus</taxon>
    </lineage>
</organism>
<comment type="caution">
    <text evidence="1">The sequence shown here is derived from an EMBL/GenBank/DDBJ whole genome shotgun (WGS) entry which is preliminary data.</text>
</comment>
<dbReference type="RefSeq" id="WP_274377646.1">
    <property type="nucleotide sequence ID" value="NZ_FNCA01000006.1"/>
</dbReference>
<dbReference type="EMBL" id="FNCA01000006">
    <property type="protein sequence ID" value="SDG01162.1"/>
    <property type="molecule type" value="Genomic_DNA"/>
</dbReference>
<sequence>MSKFHKRDYERKGEKKYEELDAKLIQENLKDLRSPDGEIVE</sequence>
<evidence type="ECO:0000313" key="2">
    <source>
        <dbReference type="Proteomes" id="UP000199259"/>
    </source>
</evidence>
<keyword evidence="2" id="KW-1185">Reference proteome</keyword>
<reference evidence="1 2" key="1">
    <citation type="submission" date="2016-10" db="EMBL/GenBank/DDBJ databases">
        <authorList>
            <person name="Varghese N."/>
            <person name="Submissions S."/>
        </authorList>
    </citation>
    <scope>NUCLEOTIDE SEQUENCE [LARGE SCALE GENOMIC DNA]</scope>
    <source>
        <strain evidence="1 2">PL 12/M</strain>
    </source>
</reference>
<name>A0A7Z7FCZ7_9EURY</name>
<dbReference type="Proteomes" id="UP000199259">
    <property type="component" value="Unassembled WGS sequence"/>
</dbReference>
<accession>A0A7Z7FCZ7</accession>
<protein>
    <submittedName>
        <fullName evidence="1">Uncharacterized protein</fullName>
    </submittedName>
</protein>
<evidence type="ECO:0000313" key="1">
    <source>
        <dbReference type="EMBL" id="SDG01162.1"/>
    </source>
</evidence>